<evidence type="ECO:0000313" key="2">
    <source>
        <dbReference type="Proteomes" id="UP000198598"/>
    </source>
</evidence>
<protein>
    <submittedName>
        <fullName evidence="1">Uncharacterized protein</fullName>
    </submittedName>
</protein>
<keyword evidence="2" id="KW-1185">Reference proteome</keyword>
<gene>
    <name evidence="1" type="ORF">SAMN05216167_105166</name>
</gene>
<dbReference type="EMBL" id="FOLQ01000005">
    <property type="protein sequence ID" value="SFD47781.1"/>
    <property type="molecule type" value="Genomic_DNA"/>
</dbReference>
<sequence length="74" mass="8240">MSLTDVANLEDLSPLAEASDAVLLSLQTAAVDCLLSWDRIGRALDMVEIAYYNRINRIDNFLTTTLTNRYGCND</sequence>
<name>A0A1I1SN24_9BACT</name>
<dbReference type="Proteomes" id="UP000198598">
    <property type="component" value="Unassembled WGS sequence"/>
</dbReference>
<dbReference type="STRING" id="662367.SAMN05216167_105166"/>
<proteinExistence type="predicted"/>
<dbReference type="AlphaFoldDB" id="A0A1I1SN24"/>
<accession>A0A1I1SN24</accession>
<organism evidence="1 2">
    <name type="scientific">Spirosoma endophyticum</name>
    <dbReference type="NCBI Taxonomy" id="662367"/>
    <lineage>
        <taxon>Bacteria</taxon>
        <taxon>Pseudomonadati</taxon>
        <taxon>Bacteroidota</taxon>
        <taxon>Cytophagia</taxon>
        <taxon>Cytophagales</taxon>
        <taxon>Cytophagaceae</taxon>
        <taxon>Spirosoma</taxon>
    </lineage>
</organism>
<evidence type="ECO:0000313" key="1">
    <source>
        <dbReference type="EMBL" id="SFD47781.1"/>
    </source>
</evidence>
<reference evidence="1 2" key="1">
    <citation type="submission" date="2016-10" db="EMBL/GenBank/DDBJ databases">
        <authorList>
            <person name="de Groot N.N."/>
        </authorList>
    </citation>
    <scope>NUCLEOTIDE SEQUENCE [LARGE SCALE GENOMIC DNA]</scope>
    <source>
        <strain evidence="1 2">DSM 26130</strain>
    </source>
</reference>